<dbReference type="RefSeq" id="WP_145279763.1">
    <property type="nucleotide sequence ID" value="NZ_CP036429.1"/>
</dbReference>
<organism evidence="1 2">
    <name type="scientific">Tautonia plasticadhaerens</name>
    <dbReference type="NCBI Taxonomy" id="2527974"/>
    <lineage>
        <taxon>Bacteria</taxon>
        <taxon>Pseudomonadati</taxon>
        <taxon>Planctomycetota</taxon>
        <taxon>Planctomycetia</taxon>
        <taxon>Isosphaerales</taxon>
        <taxon>Isosphaeraceae</taxon>
        <taxon>Tautonia</taxon>
    </lineage>
</organism>
<evidence type="ECO:0000313" key="1">
    <source>
        <dbReference type="EMBL" id="QDV39576.1"/>
    </source>
</evidence>
<keyword evidence="2" id="KW-1185">Reference proteome</keyword>
<dbReference type="AlphaFoldDB" id="A0A518HFK9"/>
<reference evidence="1 2" key="1">
    <citation type="submission" date="2019-02" db="EMBL/GenBank/DDBJ databases">
        <title>Deep-cultivation of Planctomycetes and their phenomic and genomic characterization uncovers novel biology.</title>
        <authorList>
            <person name="Wiegand S."/>
            <person name="Jogler M."/>
            <person name="Boedeker C."/>
            <person name="Pinto D."/>
            <person name="Vollmers J."/>
            <person name="Rivas-Marin E."/>
            <person name="Kohn T."/>
            <person name="Peeters S.H."/>
            <person name="Heuer A."/>
            <person name="Rast P."/>
            <person name="Oberbeckmann S."/>
            <person name="Bunk B."/>
            <person name="Jeske O."/>
            <person name="Meyerdierks A."/>
            <person name="Storesund J.E."/>
            <person name="Kallscheuer N."/>
            <person name="Luecker S."/>
            <person name="Lage O.M."/>
            <person name="Pohl T."/>
            <person name="Merkel B.J."/>
            <person name="Hornburger P."/>
            <person name="Mueller R.-W."/>
            <person name="Bruemmer F."/>
            <person name="Labrenz M."/>
            <person name="Spormann A.M."/>
            <person name="Op den Camp H."/>
            <person name="Overmann J."/>
            <person name="Amann R."/>
            <person name="Jetten M.S.M."/>
            <person name="Mascher T."/>
            <person name="Medema M.H."/>
            <person name="Devos D.P."/>
            <person name="Kaster A.-K."/>
            <person name="Ovreas L."/>
            <person name="Rohde M."/>
            <person name="Galperin M.Y."/>
            <person name="Jogler C."/>
        </authorList>
    </citation>
    <scope>NUCLEOTIDE SEQUENCE [LARGE SCALE GENOMIC DNA]</scope>
    <source>
        <strain evidence="1 2">ElP</strain>
        <plasmid evidence="2">pelp_3</plasmid>
    </source>
</reference>
<evidence type="ECO:0000313" key="2">
    <source>
        <dbReference type="Proteomes" id="UP000317835"/>
    </source>
</evidence>
<geneLocation type="plasmid" evidence="2">
    <name>pelp_3</name>
</geneLocation>
<sequence>MRSRWYGPLLDVRLHLSVAVLVVGWLVKDTAPPAVDVVGDAPLASAPPRLVARPGADEADPRWAVPGYEVRWDGGRR</sequence>
<gene>
    <name evidence="1" type="ORF">ElP_75470</name>
</gene>
<keyword evidence="1" id="KW-0614">Plasmid</keyword>
<accession>A0A518HFK9</accession>
<dbReference type="EMBL" id="CP036429">
    <property type="protein sequence ID" value="QDV39576.1"/>
    <property type="molecule type" value="Genomic_DNA"/>
</dbReference>
<dbReference type="Proteomes" id="UP000317835">
    <property type="component" value="Plasmid pElP_3"/>
</dbReference>
<dbReference type="KEGG" id="tpla:ElP_75470"/>
<name>A0A518HFK9_9BACT</name>
<protein>
    <submittedName>
        <fullName evidence="1">Uncharacterized protein</fullName>
    </submittedName>
</protein>
<proteinExistence type="predicted"/>